<dbReference type="Pfam" id="PF00005">
    <property type="entry name" value="ABC_tran"/>
    <property type="match status" value="1"/>
</dbReference>
<dbReference type="STRING" id="446470.Snas_3200"/>
<dbReference type="PROSITE" id="PS00211">
    <property type="entry name" value="ABC_TRANSPORTER_1"/>
    <property type="match status" value="1"/>
</dbReference>
<dbReference type="GO" id="GO:0005524">
    <property type="term" value="F:ATP binding"/>
    <property type="evidence" value="ECO:0007669"/>
    <property type="project" value="UniProtKB-KW"/>
</dbReference>
<evidence type="ECO:0000313" key="7">
    <source>
        <dbReference type="Proteomes" id="UP000000844"/>
    </source>
</evidence>
<dbReference type="InterPro" id="IPR027417">
    <property type="entry name" value="P-loop_NTPase"/>
</dbReference>
<reference evidence="6 7" key="1">
    <citation type="journal article" date="2009" name="Stand. Genomic Sci.">
        <title>Complete genome sequence of Stackebrandtia nassauensis type strain (LLR-40K-21).</title>
        <authorList>
            <person name="Munk C."/>
            <person name="Lapidus A."/>
            <person name="Copeland A."/>
            <person name="Jando M."/>
            <person name="Mayilraj S."/>
            <person name="Glavina Del Rio T."/>
            <person name="Nolan M."/>
            <person name="Chen F."/>
            <person name="Lucas S."/>
            <person name="Tice H."/>
            <person name="Cheng J.F."/>
            <person name="Han C."/>
            <person name="Detter J.C."/>
            <person name="Bruce D."/>
            <person name="Goodwin L."/>
            <person name="Chain P."/>
            <person name="Pitluck S."/>
            <person name="Goker M."/>
            <person name="Ovchinikova G."/>
            <person name="Pati A."/>
            <person name="Ivanova N."/>
            <person name="Mavromatis K."/>
            <person name="Chen A."/>
            <person name="Palaniappan K."/>
            <person name="Land M."/>
            <person name="Hauser L."/>
            <person name="Chang Y.J."/>
            <person name="Jeffries C.D."/>
            <person name="Bristow J."/>
            <person name="Eisen J.A."/>
            <person name="Markowitz V."/>
            <person name="Hugenholtz P."/>
            <person name="Kyrpides N.C."/>
            <person name="Klenk H.P."/>
        </authorList>
    </citation>
    <scope>NUCLEOTIDE SEQUENCE [LARGE SCALE GENOMIC DNA]</scope>
    <source>
        <strain evidence="7">DSM 44728 / CIP 108903 / NRRL B-16338 / NBRC 102104 / LLR-40K-21</strain>
    </source>
</reference>
<evidence type="ECO:0000313" key="6">
    <source>
        <dbReference type="EMBL" id="ADD42870.1"/>
    </source>
</evidence>
<dbReference type="CDD" id="cd03257">
    <property type="entry name" value="ABC_NikE_OppD_transporters"/>
    <property type="match status" value="1"/>
</dbReference>
<evidence type="ECO:0000256" key="2">
    <source>
        <dbReference type="ARBA" id="ARBA00022448"/>
    </source>
</evidence>
<keyword evidence="7" id="KW-1185">Reference proteome</keyword>
<evidence type="ECO:0000256" key="4">
    <source>
        <dbReference type="ARBA" id="ARBA00022840"/>
    </source>
</evidence>
<keyword evidence="3" id="KW-0547">Nucleotide-binding</keyword>
<dbReference type="GO" id="GO:0016887">
    <property type="term" value="F:ATP hydrolysis activity"/>
    <property type="evidence" value="ECO:0007669"/>
    <property type="project" value="InterPro"/>
</dbReference>
<dbReference type="GO" id="GO:0015833">
    <property type="term" value="P:peptide transport"/>
    <property type="evidence" value="ECO:0007669"/>
    <property type="project" value="InterPro"/>
</dbReference>
<evidence type="ECO:0000259" key="5">
    <source>
        <dbReference type="PROSITE" id="PS50893"/>
    </source>
</evidence>
<dbReference type="EMBL" id="CP001778">
    <property type="protein sequence ID" value="ADD42870.1"/>
    <property type="molecule type" value="Genomic_DNA"/>
</dbReference>
<keyword evidence="2" id="KW-0813">Transport</keyword>
<dbReference type="Pfam" id="PF08352">
    <property type="entry name" value="oligo_HPY"/>
    <property type="match status" value="1"/>
</dbReference>
<dbReference type="eggNOG" id="COG4608">
    <property type="taxonomic scope" value="Bacteria"/>
</dbReference>
<dbReference type="InterPro" id="IPR003439">
    <property type="entry name" value="ABC_transporter-like_ATP-bd"/>
</dbReference>
<dbReference type="GO" id="GO:0055085">
    <property type="term" value="P:transmembrane transport"/>
    <property type="evidence" value="ECO:0007669"/>
    <property type="project" value="UniProtKB-ARBA"/>
</dbReference>
<keyword evidence="4" id="KW-0067">ATP-binding</keyword>
<proteinExistence type="inferred from homology"/>
<dbReference type="RefSeq" id="WP_013018441.1">
    <property type="nucleotide sequence ID" value="NC_013947.1"/>
</dbReference>
<protein>
    <submittedName>
        <fullName evidence="6">Oligopeptide/dipeptide ABC transporter, ATPase subunit</fullName>
    </submittedName>
</protein>
<dbReference type="Proteomes" id="UP000000844">
    <property type="component" value="Chromosome"/>
</dbReference>
<dbReference type="InterPro" id="IPR013563">
    <property type="entry name" value="Oligopep_ABC_C"/>
</dbReference>
<sequence length="321" mass="33587">MTGSVVSGRGVAVRYRIGKRVARAVDDVDIDVAGGEVVALAGESGCGKTSLARALLGLEKPSAGVVSWRGVPLRYATKALRPFHADVQFVPQDPAGALNPRHTVYEAVAEGLRIHRRGDEAAKVAEALEWVGLTPAKRFADAYPRQLSGGQKQRVLIAGALVLRPSLVIADEPVASLDASVRGEILALLLRLRDDFGTACLLVTHDLSAAWSISDRTAIMYAGRIVETGATTSVLTAPSHPYTKALLSVLPESGWDAPVVLRGEPPDATAIAPGCRFHPRCPALAEGAAEAVAASCRGKELPVLPASGAHVACYLDDSCPA</sequence>
<dbReference type="NCBIfam" id="TIGR01727">
    <property type="entry name" value="oligo_HPY"/>
    <property type="match status" value="1"/>
</dbReference>
<dbReference type="PANTHER" id="PTHR43776">
    <property type="entry name" value="TRANSPORT ATP-BINDING PROTEIN"/>
    <property type="match status" value="1"/>
</dbReference>
<dbReference type="AlphaFoldDB" id="D3QBI8"/>
<dbReference type="SUPFAM" id="SSF52540">
    <property type="entry name" value="P-loop containing nucleoside triphosphate hydrolases"/>
    <property type="match status" value="1"/>
</dbReference>
<dbReference type="PROSITE" id="PS50893">
    <property type="entry name" value="ABC_TRANSPORTER_2"/>
    <property type="match status" value="1"/>
</dbReference>
<accession>D3QBI8</accession>
<comment type="similarity">
    <text evidence="1">Belongs to the ABC transporter superfamily.</text>
</comment>
<dbReference type="InterPro" id="IPR050319">
    <property type="entry name" value="ABC_transp_ATP-bind"/>
</dbReference>
<name>D3QBI8_STANL</name>
<dbReference type="SMART" id="SM00382">
    <property type="entry name" value="AAA"/>
    <property type="match status" value="1"/>
</dbReference>
<organism evidence="6 7">
    <name type="scientific">Stackebrandtia nassauensis (strain DSM 44728 / CIP 108903 / NRRL B-16338 / NBRC 102104 / LLR-40K-21)</name>
    <dbReference type="NCBI Taxonomy" id="446470"/>
    <lineage>
        <taxon>Bacteria</taxon>
        <taxon>Bacillati</taxon>
        <taxon>Actinomycetota</taxon>
        <taxon>Actinomycetes</taxon>
        <taxon>Glycomycetales</taxon>
        <taxon>Glycomycetaceae</taxon>
        <taxon>Stackebrandtia</taxon>
    </lineage>
</organism>
<dbReference type="Gene3D" id="3.40.50.300">
    <property type="entry name" value="P-loop containing nucleotide triphosphate hydrolases"/>
    <property type="match status" value="1"/>
</dbReference>
<dbReference type="HOGENOM" id="CLU_000604_1_23_11"/>
<evidence type="ECO:0000256" key="1">
    <source>
        <dbReference type="ARBA" id="ARBA00005417"/>
    </source>
</evidence>
<dbReference type="InterPro" id="IPR017871">
    <property type="entry name" value="ABC_transporter-like_CS"/>
</dbReference>
<evidence type="ECO:0000256" key="3">
    <source>
        <dbReference type="ARBA" id="ARBA00022741"/>
    </source>
</evidence>
<feature type="domain" description="ABC transporter" evidence="5">
    <location>
        <begin position="6"/>
        <end position="247"/>
    </location>
</feature>
<dbReference type="InterPro" id="IPR003593">
    <property type="entry name" value="AAA+_ATPase"/>
</dbReference>
<gene>
    <name evidence="6" type="ordered locus">Snas_3200</name>
</gene>
<dbReference type="OrthoDB" id="5357528at2"/>
<dbReference type="KEGG" id="sna:Snas_3200"/>
<dbReference type="PANTHER" id="PTHR43776:SF7">
    <property type="entry name" value="D,D-DIPEPTIDE TRANSPORT ATP-BINDING PROTEIN DDPF-RELATED"/>
    <property type="match status" value="1"/>
</dbReference>